<feature type="domain" description="Alpha-L-rhamnosidase concanavalin-like" evidence="4">
    <location>
        <begin position="157"/>
        <end position="276"/>
    </location>
</feature>
<proteinExistence type="predicted"/>
<dbReference type="Gene3D" id="1.50.10.10">
    <property type="match status" value="1"/>
</dbReference>
<evidence type="ECO:0000313" key="8">
    <source>
        <dbReference type="Proteomes" id="UP000006334"/>
    </source>
</evidence>
<dbReference type="AlphaFoldDB" id="K6Y6I5"/>
<dbReference type="GO" id="GO:0005975">
    <property type="term" value="P:carbohydrate metabolic process"/>
    <property type="evidence" value="ECO:0007669"/>
    <property type="project" value="InterPro"/>
</dbReference>
<dbReference type="OrthoDB" id="9761045at2"/>
<comment type="caution">
    <text evidence="7">The sequence shown here is derived from an EMBL/GenBank/DDBJ whole genome shotgun (WGS) entry which is preliminary data.</text>
</comment>
<dbReference type="eggNOG" id="COG3408">
    <property type="taxonomic scope" value="Bacteria"/>
</dbReference>
<dbReference type="EMBL" id="BAEN01000023">
    <property type="protein sequence ID" value="GAC13812.1"/>
    <property type="molecule type" value="Genomic_DNA"/>
</dbReference>
<accession>K6Y6I5</accession>
<dbReference type="Pfam" id="PF17390">
    <property type="entry name" value="Bac_rhamnosid_C"/>
    <property type="match status" value="1"/>
</dbReference>
<keyword evidence="8" id="KW-1185">Reference proteome</keyword>
<dbReference type="InterPro" id="IPR013783">
    <property type="entry name" value="Ig-like_fold"/>
</dbReference>
<dbReference type="STRING" id="1127673.GLIP_1171"/>
<dbReference type="eggNOG" id="COG3119">
    <property type="taxonomic scope" value="Bacteria"/>
</dbReference>
<feature type="domain" description="Alpha-L-rhamnosidase six-hairpin glycosidase" evidence="5">
    <location>
        <begin position="283"/>
        <end position="629"/>
    </location>
</feature>
<dbReference type="EC" id="3.2.1.40" evidence="2"/>
<dbReference type="GO" id="GO:0030596">
    <property type="term" value="F:alpha-L-rhamnosidase activity"/>
    <property type="evidence" value="ECO:0007669"/>
    <property type="project" value="UniProtKB-EC"/>
</dbReference>
<dbReference type="Pfam" id="PF05592">
    <property type="entry name" value="Bac_rhamnosid"/>
    <property type="match status" value="1"/>
</dbReference>
<evidence type="ECO:0000256" key="1">
    <source>
        <dbReference type="ARBA" id="ARBA00001445"/>
    </source>
</evidence>
<dbReference type="Pfam" id="PF25788">
    <property type="entry name" value="Ig_Rha78A_N"/>
    <property type="match status" value="1"/>
</dbReference>
<dbReference type="Gene3D" id="2.60.420.10">
    <property type="entry name" value="Maltose phosphorylase, domain 3"/>
    <property type="match status" value="1"/>
</dbReference>
<dbReference type="PANTHER" id="PTHR33307">
    <property type="entry name" value="ALPHA-RHAMNOSIDASE (EUROFUNG)"/>
    <property type="match status" value="1"/>
</dbReference>
<protein>
    <recommendedName>
        <fullName evidence="2">alpha-L-rhamnosidase</fullName>
        <ecNumber evidence="2">3.2.1.40</ecNumber>
    </recommendedName>
</protein>
<dbReference type="InterPro" id="IPR035398">
    <property type="entry name" value="Bac_rhamnosid_C"/>
</dbReference>
<feature type="domain" description="Alpha-L-rhamnosidase C-terminal" evidence="6">
    <location>
        <begin position="633"/>
        <end position="696"/>
    </location>
</feature>
<dbReference type="Gene3D" id="2.60.120.260">
    <property type="entry name" value="Galactose-binding domain-like"/>
    <property type="match status" value="1"/>
</dbReference>
<dbReference type="InterPro" id="IPR035396">
    <property type="entry name" value="Bac_rhamnosid6H"/>
</dbReference>
<organism evidence="7 8">
    <name type="scientific">Aliiglaciecola lipolytica E3</name>
    <dbReference type="NCBI Taxonomy" id="1127673"/>
    <lineage>
        <taxon>Bacteria</taxon>
        <taxon>Pseudomonadati</taxon>
        <taxon>Pseudomonadota</taxon>
        <taxon>Gammaproteobacteria</taxon>
        <taxon>Alteromonadales</taxon>
        <taxon>Alteromonadaceae</taxon>
        <taxon>Aliiglaciecola</taxon>
    </lineage>
</organism>
<keyword evidence="3" id="KW-0378">Hydrolase</keyword>
<sequence>MKKRSVLLAIALLGSGIQLSLASIKPIGLTTEYIRNTNDVKIADPVPEYSWQVPLQAQNQSAYQVLVSSNKETLYKDVGDVWDSQKVDSSVNINIEHGGPRLNKNTRYFWKVRIWDKFNNPSLYSEIQSFQTGNFDGYLSTKNSIETQLIRPSEFIQLSEGHYFMDFGKDAFATFELTYHASKQETLIIHLGEKLKQGRLDTQPGGTIRYQKIELPVTPKQSVYVIQPNLYKRHAKEEAIPVPEQAGVDGLLPFRYVEIENVTQDITAEDVRQRAIFHYFEDKQSAFSSSDRVLNAVWDLSKYSIKATSAFGVYVDGERERIPYEADAYINQLSHYSVDAEYAMAKQTIEHFMQNPTWPTEWLLHTALLVYQDYYHTGDTELIAAYYDKLKDKTLMELSRTDGLISSKSPLVTDKFMRKLGFKNPKKRIKDIVDWPPAQKDTGWSLATENGERDGYDMVPVNTVVNSFFYQNMVVMTEMATVLGKLEDATQFSQLAKQVKQSINQKLFDQTRGVYLDGEGSTHASLHANMLPLAFDLVPEEHIPSVVEFIKSRGMACSVYGAQYLLEGLYKAGAAQYGLDLMRATDDRSWYNMIKVGSTITMEAWDMKYKPNSDWNHAWGAAPANIVARYLWGIQPKTPGFTHITIRPQMADLAHSEIEMPTLLGKIKGRYLRESTGRKTFELEIPANTTAEFIFDKSQLKSISLNGKQVNLVDPVMLSPGANEIIVE</sequence>
<comment type="catalytic activity">
    <reaction evidence="1">
        <text>Hydrolysis of terminal non-reducing alpha-L-rhamnose residues in alpha-L-rhamnosides.</text>
        <dbReference type="EC" id="3.2.1.40"/>
    </reaction>
</comment>
<gene>
    <name evidence="7" type="ORF">GLIP_1171</name>
</gene>
<dbReference type="Pfam" id="PF17389">
    <property type="entry name" value="Bac_rhamnosid6H"/>
    <property type="match status" value="1"/>
</dbReference>
<dbReference type="Gene3D" id="2.60.40.10">
    <property type="entry name" value="Immunoglobulins"/>
    <property type="match status" value="1"/>
</dbReference>
<dbReference type="InterPro" id="IPR016007">
    <property type="entry name" value="Alpha_rhamnosid"/>
</dbReference>
<evidence type="ECO:0000259" key="4">
    <source>
        <dbReference type="Pfam" id="PF05592"/>
    </source>
</evidence>
<evidence type="ECO:0000313" key="7">
    <source>
        <dbReference type="EMBL" id="GAC13812.1"/>
    </source>
</evidence>
<dbReference type="InterPro" id="IPR012341">
    <property type="entry name" value="6hp_glycosidase-like_sf"/>
</dbReference>
<reference evidence="7 8" key="1">
    <citation type="journal article" date="2017" name="Antonie Van Leeuwenhoek">
        <title>Rhizobium rhizosphaerae sp. nov., a novel species isolated from rice rhizosphere.</title>
        <authorList>
            <person name="Zhao J.J."/>
            <person name="Zhang J."/>
            <person name="Zhang R.J."/>
            <person name="Zhang C.W."/>
            <person name="Yin H.Q."/>
            <person name="Zhang X.X."/>
        </authorList>
    </citation>
    <scope>NUCLEOTIDE SEQUENCE [LARGE SCALE GENOMIC DNA]</scope>
    <source>
        <strain evidence="7 8">E3</strain>
    </source>
</reference>
<evidence type="ECO:0000259" key="5">
    <source>
        <dbReference type="Pfam" id="PF17389"/>
    </source>
</evidence>
<dbReference type="Proteomes" id="UP000006334">
    <property type="component" value="Unassembled WGS sequence"/>
</dbReference>
<dbReference type="InterPro" id="IPR008928">
    <property type="entry name" value="6-hairpin_glycosidase_sf"/>
</dbReference>
<dbReference type="PANTHER" id="PTHR33307:SF6">
    <property type="entry name" value="ALPHA-RHAMNOSIDASE (EUROFUNG)-RELATED"/>
    <property type="match status" value="1"/>
</dbReference>
<dbReference type="RefSeq" id="WP_008843629.1">
    <property type="nucleotide sequence ID" value="NZ_BAEN01000023.1"/>
</dbReference>
<evidence type="ECO:0000256" key="3">
    <source>
        <dbReference type="ARBA" id="ARBA00022801"/>
    </source>
</evidence>
<dbReference type="InterPro" id="IPR008902">
    <property type="entry name" value="Rhamnosid_concanavalin"/>
</dbReference>
<evidence type="ECO:0000259" key="6">
    <source>
        <dbReference type="Pfam" id="PF17390"/>
    </source>
</evidence>
<name>K6Y6I5_9ALTE</name>
<evidence type="ECO:0000256" key="2">
    <source>
        <dbReference type="ARBA" id="ARBA00012652"/>
    </source>
</evidence>
<dbReference type="SUPFAM" id="SSF48208">
    <property type="entry name" value="Six-hairpin glycosidases"/>
    <property type="match status" value="1"/>
</dbReference>